<reference evidence="2" key="1">
    <citation type="submission" date="2021-01" db="EMBL/GenBank/DDBJ databases">
        <authorList>
            <person name="Li R."/>
            <person name="Bekaert M."/>
        </authorList>
    </citation>
    <scope>NUCLEOTIDE SEQUENCE</scope>
    <source>
        <strain evidence="2">Farmed</strain>
    </source>
</reference>
<comment type="caution">
    <text evidence="2">The sequence shown here is derived from an EMBL/GenBank/DDBJ whole genome shotgun (WGS) entry which is preliminary data.</text>
</comment>
<evidence type="ECO:0000313" key="3">
    <source>
        <dbReference type="Proteomes" id="UP000597762"/>
    </source>
</evidence>
<feature type="transmembrane region" description="Helical" evidence="1">
    <location>
        <begin position="127"/>
        <end position="145"/>
    </location>
</feature>
<keyword evidence="1" id="KW-0812">Transmembrane</keyword>
<evidence type="ECO:0000256" key="1">
    <source>
        <dbReference type="SAM" id="Phobius"/>
    </source>
</evidence>
<organism evidence="2 3">
    <name type="scientific">Acanthosepion pharaonis</name>
    <name type="common">Pharaoh cuttlefish</name>
    <name type="synonym">Sepia pharaonis</name>
    <dbReference type="NCBI Taxonomy" id="158019"/>
    <lineage>
        <taxon>Eukaryota</taxon>
        <taxon>Metazoa</taxon>
        <taxon>Spiralia</taxon>
        <taxon>Lophotrochozoa</taxon>
        <taxon>Mollusca</taxon>
        <taxon>Cephalopoda</taxon>
        <taxon>Coleoidea</taxon>
        <taxon>Decapodiformes</taxon>
        <taxon>Sepiida</taxon>
        <taxon>Sepiina</taxon>
        <taxon>Sepiidae</taxon>
        <taxon>Acanthosepion</taxon>
    </lineage>
</organism>
<keyword evidence="3" id="KW-1185">Reference proteome</keyword>
<feature type="transmembrane region" description="Helical" evidence="1">
    <location>
        <begin position="40"/>
        <end position="62"/>
    </location>
</feature>
<protein>
    <submittedName>
        <fullName evidence="2">Uncharacterized protein</fullName>
    </submittedName>
</protein>
<keyword evidence="1" id="KW-1133">Transmembrane helix</keyword>
<evidence type="ECO:0000313" key="2">
    <source>
        <dbReference type="EMBL" id="CAE1171367.1"/>
    </source>
</evidence>
<dbReference type="EMBL" id="CAHIKZ030000380">
    <property type="protein sequence ID" value="CAE1171367.1"/>
    <property type="molecule type" value="Genomic_DNA"/>
</dbReference>
<feature type="transmembrane region" description="Helical" evidence="1">
    <location>
        <begin position="68"/>
        <end position="89"/>
    </location>
</feature>
<dbReference type="Proteomes" id="UP000597762">
    <property type="component" value="Unassembled WGS sequence"/>
</dbReference>
<accession>A0A812B6W3</accession>
<name>A0A812B6W3_ACAPH</name>
<feature type="transmembrane region" description="Helical" evidence="1">
    <location>
        <begin position="101"/>
        <end position="121"/>
    </location>
</feature>
<keyword evidence="1" id="KW-0472">Membrane</keyword>
<gene>
    <name evidence="2" type="ORF">SPHA_11538</name>
</gene>
<dbReference type="AlphaFoldDB" id="A0A812B6W3"/>
<sequence length="158" mass="18708">MISLLFRGSFFHIFHFVFLKDTFCSIFFPSSSLADMPPSIFFTSFLIYCYISFKFSFYPYLFADIFSPFSLCLSLFAYIFSSFSFYTFLSFPFRHSLLANTFYFLFFSYFFIANTFFFNIFSSSFLVNTFSSISLLSNTILPFSFRLSLHIPMTFDFS</sequence>
<proteinExistence type="predicted"/>